<accession>A0A2J8B022</accession>
<comment type="catalytic activity">
    <reaction evidence="7 8">
        <text>L-threonylcarbamoyladenylate + adenosine(37) in tRNA = N(6)-L-threonylcarbamoyladenosine(37) in tRNA + AMP + H(+)</text>
        <dbReference type="Rhea" id="RHEA:37059"/>
        <dbReference type="Rhea" id="RHEA-COMP:10162"/>
        <dbReference type="Rhea" id="RHEA-COMP:10163"/>
        <dbReference type="ChEBI" id="CHEBI:15378"/>
        <dbReference type="ChEBI" id="CHEBI:73682"/>
        <dbReference type="ChEBI" id="CHEBI:74411"/>
        <dbReference type="ChEBI" id="CHEBI:74418"/>
        <dbReference type="ChEBI" id="CHEBI:456215"/>
        <dbReference type="EC" id="2.3.1.234"/>
    </reaction>
</comment>
<dbReference type="RefSeq" id="WP_012993047.1">
    <property type="nucleotide sequence ID" value="NZ_NBZD01000004.1"/>
</dbReference>
<dbReference type="Gene3D" id="3.30.420.40">
    <property type="match status" value="2"/>
</dbReference>
<keyword evidence="6 8" id="KW-0012">Acyltransferase</keyword>
<keyword evidence="5 8" id="KW-0408">Iron</keyword>
<evidence type="ECO:0000256" key="2">
    <source>
        <dbReference type="ARBA" id="ARBA00022679"/>
    </source>
</evidence>
<keyword evidence="1 8" id="KW-0963">Cytoplasm</keyword>
<dbReference type="NCBIfam" id="TIGR00329">
    <property type="entry name" value="gcp_kae1"/>
    <property type="match status" value="1"/>
</dbReference>
<feature type="binding site" evidence="8">
    <location>
        <position position="115"/>
    </location>
    <ligand>
        <name>Fe cation</name>
        <dbReference type="ChEBI" id="CHEBI:24875"/>
    </ligand>
</feature>
<feature type="binding site" evidence="8">
    <location>
        <position position="111"/>
    </location>
    <ligand>
        <name>Fe cation</name>
        <dbReference type="ChEBI" id="CHEBI:24875"/>
    </ligand>
</feature>
<protein>
    <recommendedName>
        <fullName evidence="8">tRNA N6-adenosine threonylcarbamoyltransferase</fullName>
        <ecNumber evidence="8">2.3.1.234</ecNumber>
    </recommendedName>
    <alternativeName>
        <fullName evidence="8">N6-L-threonylcarbamoyladenine synthase</fullName>
        <shortName evidence="8">t(6)A synthase</shortName>
    </alternativeName>
    <alternativeName>
        <fullName evidence="8">t(6)A37 threonylcarbamoyladenosine biosynthesis protein TsaD</fullName>
    </alternativeName>
    <alternativeName>
        <fullName evidence="8">tRNA threonylcarbamoyladenosine biosynthesis protein TsaD</fullName>
    </alternativeName>
</protein>
<evidence type="ECO:0000313" key="11">
    <source>
        <dbReference type="Proteomes" id="UP000236394"/>
    </source>
</evidence>
<evidence type="ECO:0000256" key="4">
    <source>
        <dbReference type="ARBA" id="ARBA00022723"/>
    </source>
</evidence>
<evidence type="ECO:0000256" key="7">
    <source>
        <dbReference type="ARBA" id="ARBA00048117"/>
    </source>
</evidence>
<dbReference type="InterPro" id="IPR043129">
    <property type="entry name" value="ATPase_NBD"/>
</dbReference>
<feature type="binding site" evidence="8">
    <location>
        <position position="167"/>
    </location>
    <ligand>
        <name>substrate</name>
    </ligand>
</feature>
<feature type="binding site" evidence="8">
    <location>
        <position position="184"/>
    </location>
    <ligand>
        <name>substrate</name>
    </ligand>
</feature>
<evidence type="ECO:0000259" key="9">
    <source>
        <dbReference type="Pfam" id="PF00814"/>
    </source>
</evidence>
<evidence type="ECO:0000256" key="5">
    <source>
        <dbReference type="ARBA" id="ARBA00023004"/>
    </source>
</evidence>
<dbReference type="AlphaFoldDB" id="A0A2J8B022"/>
<evidence type="ECO:0000256" key="8">
    <source>
        <dbReference type="HAMAP-Rule" id="MF_01445"/>
    </source>
</evidence>
<comment type="caution">
    <text evidence="10">The sequence shown here is derived from an EMBL/GenBank/DDBJ whole genome shotgun (WGS) entry which is preliminary data.</text>
</comment>
<dbReference type="PRINTS" id="PR00789">
    <property type="entry name" value="OSIALOPTASE"/>
</dbReference>
<dbReference type="InterPro" id="IPR022450">
    <property type="entry name" value="TsaD"/>
</dbReference>
<dbReference type="FunFam" id="3.30.420.40:FF:000012">
    <property type="entry name" value="tRNA N6-adenosine threonylcarbamoyltransferase"/>
    <property type="match status" value="1"/>
</dbReference>
<reference evidence="11" key="1">
    <citation type="submission" date="2017-04" db="EMBL/GenBank/DDBJ databases">
        <authorList>
            <person name="Bumgarner R.E."/>
            <person name="Fredricks D.N."/>
            <person name="Srinivasan S."/>
        </authorList>
    </citation>
    <scope>NUCLEOTIDE SEQUENCE [LARGE SCALE GENOMIC DNA]</scope>
    <source>
        <strain evidence="11">KA00405</strain>
    </source>
</reference>
<evidence type="ECO:0000256" key="1">
    <source>
        <dbReference type="ARBA" id="ARBA00022490"/>
    </source>
</evidence>
<dbReference type="GO" id="GO:0061711">
    <property type="term" value="F:tRNA N(6)-L-threonylcarbamoyladenine synthase activity"/>
    <property type="evidence" value="ECO:0007669"/>
    <property type="project" value="UniProtKB-EC"/>
</dbReference>
<comment type="cofactor">
    <cofactor evidence="8">
        <name>Fe(2+)</name>
        <dbReference type="ChEBI" id="CHEBI:29033"/>
    </cofactor>
    <text evidence="8">Binds 1 Fe(2+) ion per subunit.</text>
</comment>
<dbReference type="HAMAP" id="MF_01445">
    <property type="entry name" value="TsaD"/>
    <property type="match status" value="1"/>
</dbReference>
<gene>
    <name evidence="8" type="primary">tsaD</name>
    <name evidence="10" type="ORF">B7R76_07280</name>
</gene>
<evidence type="ECO:0000313" key="10">
    <source>
        <dbReference type="EMBL" id="PNH18121.1"/>
    </source>
</evidence>
<dbReference type="FunFam" id="3.30.420.40:FF:000040">
    <property type="entry name" value="tRNA N6-adenosine threonylcarbamoyltransferase"/>
    <property type="match status" value="1"/>
</dbReference>
<dbReference type="PANTHER" id="PTHR11735">
    <property type="entry name" value="TRNA N6-ADENOSINE THREONYLCARBAMOYLTRANSFERASE"/>
    <property type="match status" value="1"/>
</dbReference>
<evidence type="ECO:0000256" key="3">
    <source>
        <dbReference type="ARBA" id="ARBA00022694"/>
    </source>
</evidence>
<dbReference type="GO" id="GO:0005737">
    <property type="term" value="C:cytoplasm"/>
    <property type="evidence" value="ECO:0007669"/>
    <property type="project" value="UniProtKB-SubCell"/>
</dbReference>
<feature type="domain" description="Gcp-like" evidence="9">
    <location>
        <begin position="23"/>
        <end position="316"/>
    </location>
</feature>
<feature type="binding site" evidence="8">
    <location>
        <position position="310"/>
    </location>
    <ligand>
        <name>Fe cation</name>
        <dbReference type="ChEBI" id="CHEBI:24875"/>
    </ligand>
</feature>
<dbReference type="CDD" id="cd24133">
    <property type="entry name" value="ASKHA_NBD_TsaD_bac"/>
    <property type="match status" value="1"/>
</dbReference>
<feature type="binding site" evidence="8">
    <location>
        <begin position="134"/>
        <end position="138"/>
    </location>
    <ligand>
        <name>substrate</name>
    </ligand>
</feature>
<dbReference type="NCBIfam" id="TIGR03723">
    <property type="entry name" value="T6A_TsaD_YgjD"/>
    <property type="match status" value="1"/>
</dbReference>
<sequence length="351" mass="37198">MLILGIESSCDETAAAVVADGRTVLSDVIASSADIHRRFGGVVPEIASRMHVEAILPVVTQALSDARCTLADITAVAVTYGPGLTGALLVGLSAAKGLCLAAGKPLIGVHHIAAHIAANYVADPELEPPYLCLVVSGGHSQLVLVRDYLDFVILGTTRDDAAGEAFDKVSRAVGLGYPGGPLIDKLAKKGNRTALHFPQTKFPDDSLDFSFSGVKTAGLTFIRQSKQQAERMGLDWETAFPKADFVASYQEAILQALINNAAEAIKRTGVKRLVIAGGVSANSRLREMASELANELKITFTCPPLRLCTDNAVMIGAMGYYKYLAKPQGDGMALNAYPHLTLAEFIRTTEA</sequence>
<dbReference type="InterPro" id="IPR000905">
    <property type="entry name" value="Gcp-like_dom"/>
</dbReference>
<keyword evidence="4 8" id="KW-0479">Metal-binding</keyword>
<comment type="subcellular location">
    <subcellularLocation>
        <location evidence="8">Cytoplasm</location>
    </subcellularLocation>
</comment>
<keyword evidence="2 8" id="KW-0808">Transferase</keyword>
<dbReference type="PANTHER" id="PTHR11735:SF6">
    <property type="entry name" value="TRNA N6-ADENOSINE THREONYLCARBAMOYLTRANSFERASE, MITOCHONDRIAL"/>
    <property type="match status" value="1"/>
</dbReference>
<dbReference type="GO" id="GO:0002949">
    <property type="term" value="P:tRNA threonylcarbamoyladenosine modification"/>
    <property type="evidence" value="ECO:0007669"/>
    <property type="project" value="UniProtKB-UniRule"/>
</dbReference>
<dbReference type="GO" id="GO:0005506">
    <property type="term" value="F:iron ion binding"/>
    <property type="evidence" value="ECO:0007669"/>
    <property type="project" value="UniProtKB-UniRule"/>
</dbReference>
<dbReference type="Proteomes" id="UP000236394">
    <property type="component" value="Unassembled WGS sequence"/>
</dbReference>
<dbReference type="EMBL" id="NBZD01000004">
    <property type="protein sequence ID" value="PNH18121.1"/>
    <property type="molecule type" value="Genomic_DNA"/>
</dbReference>
<comment type="similarity">
    <text evidence="8">Belongs to the KAE1 / TsaD family.</text>
</comment>
<feature type="binding site" evidence="8">
    <location>
        <position position="180"/>
    </location>
    <ligand>
        <name>substrate</name>
    </ligand>
</feature>
<dbReference type="EC" id="2.3.1.234" evidence="8"/>
<dbReference type="InterPro" id="IPR017861">
    <property type="entry name" value="KAE1/TsaD"/>
</dbReference>
<name>A0A2J8B022_9FIRM</name>
<dbReference type="Pfam" id="PF00814">
    <property type="entry name" value="TsaD"/>
    <property type="match status" value="1"/>
</dbReference>
<feature type="binding site" evidence="8">
    <location>
        <position position="282"/>
    </location>
    <ligand>
        <name>substrate</name>
    </ligand>
</feature>
<dbReference type="SUPFAM" id="SSF53067">
    <property type="entry name" value="Actin-like ATPase domain"/>
    <property type="match status" value="1"/>
</dbReference>
<comment type="function">
    <text evidence="8">Required for the formation of a threonylcarbamoyl group on adenosine at position 37 (t(6)A37) in tRNAs that read codons beginning with adenine. Is involved in the transfer of the threonylcarbamoyl moiety of threonylcarbamoyl-AMP (TC-AMP) to the N6 group of A37, together with TsaE and TsaB. TsaD likely plays a direct catalytic role in this reaction.</text>
</comment>
<dbReference type="OMA" id="NAAMIGC"/>
<organism evidence="10 11">
    <name type="scientific">Mageeibacillus indolicus</name>
    <dbReference type="NCBI Taxonomy" id="884684"/>
    <lineage>
        <taxon>Bacteria</taxon>
        <taxon>Bacillati</taxon>
        <taxon>Bacillota</taxon>
        <taxon>Clostridia</taxon>
        <taxon>Eubacteriales</taxon>
        <taxon>Oscillospiraceae</taxon>
        <taxon>Mageeibacillus</taxon>
    </lineage>
</organism>
<keyword evidence="3 8" id="KW-0819">tRNA processing</keyword>
<evidence type="ECO:0000256" key="6">
    <source>
        <dbReference type="ARBA" id="ARBA00023315"/>
    </source>
</evidence>
<proteinExistence type="inferred from homology"/>